<accession>A0A8T3VUX1</accession>
<dbReference type="GO" id="GO:0016491">
    <property type="term" value="F:oxidoreductase activity"/>
    <property type="evidence" value="ECO:0007669"/>
    <property type="project" value="UniProtKB-ARBA"/>
</dbReference>
<dbReference type="InterPro" id="IPR017900">
    <property type="entry name" value="4Fe4S_Fe_S_CS"/>
</dbReference>
<dbReference type="AlphaFoldDB" id="A0A8T3VUX1"/>
<comment type="caution">
    <text evidence="2">The sequence shown here is derived from an EMBL/GenBank/DDBJ whole genome shotgun (WGS) entry which is preliminary data.</text>
</comment>
<dbReference type="Gene3D" id="3.30.70.20">
    <property type="match status" value="1"/>
</dbReference>
<dbReference type="EMBL" id="SUTF01000015">
    <property type="protein sequence ID" value="MBE6511409.1"/>
    <property type="molecule type" value="Genomic_DNA"/>
</dbReference>
<feature type="domain" description="4Fe-4S ferredoxin-type" evidence="1">
    <location>
        <begin position="170"/>
        <end position="199"/>
    </location>
</feature>
<proteinExistence type="predicted"/>
<evidence type="ECO:0000313" key="2">
    <source>
        <dbReference type="EMBL" id="MBE6511409.1"/>
    </source>
</evidence>
<organism evidence="2 3">
    <name type="scientific">Methanobrevibacter millerae</name>
    <dbReference type="NCBI Taxonomy" id="230361"/>
    <lineage>
        <taxon>Archaea</taxon>
        <taxon>Methanobacteriati</taxon>
        <taxon>Methanobacteriota</taxon>
        <taxon>Methanomada group</taxon>
        <taxon>Methanobacteria</taxon>
        <taxon>Methanobacteriales</taxon>
        <taxon>Methanobacteriaceae</taxon>
        <taxon>Methanobrevibacter</taxon>
    </lineage>
</organism>
<dbReference type="PROSITE" id="PS00198">
    <property type="entry name" value="4FE4S_FER_1"/>
    <property type="match status" value="1"/>
</dbReference>
<name>A0A8T3VUX1_9EURY</name>
<dbReference type="InterPro" id="IPR017896">
    <property type="entry name" value="4Fe4S_Fe-S-bd"/>
</dbReference>
<evidence type="ECO:0000259" key="1">
    <source>
        <dbReference type="PROSITE" id="PS51379"/>
    </source>
</evidence>
<evidence type="ECO:0000313" key="3">
    <source>
        <dbReference type="Proteomes" id="UP000713479"/>
    </source>
</evidence>
<protein>
    <submittedName>
        <fullName evidence="2">Ferredoxin</fullName>
    </submittedName>
</protein>
<reference evidence="2" key="1">
    <citation type="submission" date="2019-04" db="EMBL/GenBank/DDBJ databases">
        <title>Evolution of Biomass-Degrading Anaerobic Consortia Revealed by Metagenomics.</title>
        <authorList>
            <person name="Peng X."/>
        </authorList>
    </citation>
    <scope>NUCLEOTIDE SEQUENCE</scope>
    <source>
        <strain evidence="2">SIG13</strain>
    </source>
</reference>
<dbReference type="SUPFAM" id="SSF54862">
    <property type="entry name" value="4Fe-4S ferredoxins"/>
    <property type="match status" value="1"/>
</dbReference>
<sequence length="239" mass="28173">MRIRYHHPIPNFYKVENPINPLNSISETLLNDLDEFILNQNFIGVSYSKLSDEFKKEWNIDWDNILILKYKMSDDILKMNPSKEKTVLEDKEFQDFGRKTFEVADFLRQNNFKADLIHPLDDSVSLRAIAMQSMDCVITRSNMCMFKEALNVGFFMIKTSIENLPYKNENDMQWVSDFCSTCGICIDRCPEKAFDEDGKFIRKLCTAHSQGCSKCVLICPFYKQGYEKVKKRYDRKQKR</sequence>
<gene>
    <name evidence="2" type="ORF">E7Z74_09185</name>
</gene>
<dbReference type="Proteomes" id="UP000713479">
    <property type="component" value="Unassembled WGS sequence"/>
</dbReference>
<dbReference type="PROSITE" id="PS51379">
    <property type="entry name" value="4FE4S_FER_2"/>
    <property type="match status" value="1"/>
</dbReference>